<dbReference type="Proteomes" id="UP000663193">
    <property type="component" value="Chromosome 10"/>
</dbReference>
<evidence type="ECO:0000259" key="9">
    <source>
        <dbReference type="PROSITE" id="PS50157"/>
    </source>
</evidence>
<feature type="compositionally biased region" description="Basic and acidic residues" evidence="8">
    <location>
        <begin position="323"/>
        <end position="334"/>
    </location>
</feature>
<keyword evidence="5" id="KW-0862">Zinc</keyword>
<evidence type="ECO:0000313" key="11">
    <source>
        <dbReference type="Proteomes" id="UP000663193"/>
    </source>
</evidence>
<keyword evidence="11" id="KW-1185">Reference proteome</keyword>
<organism evidence="10 11">
    <name type="scientific">Phaeosphaeria nodorum (strain SN15 / ATCC MYA-4574 / FGSC 10173)</name>
    <name type="common">Glume blotch fungus</name>
    <name type="synonym">Parastagonospora nodorum</name>
    <dbReference type="NCBI Taxonomy" id="321614"/>
    <lineage>
        <taxon>Eukaryota</taxon>
        <taxon>Fungi</taxon>
        <taxon>Dikarya</taxon>
        <taxon>Ascomycota</taxon>
        <taxon>Pezizomycotina</taxon>
        <taxon>Dothideomycetes</taxon>
        <taxon>Pleosporomycetidae</taxon>
        <taxon>Pleosporales</taxon>
        <taxon>Pleosporineae</taxon>
        <taxon>Phaeosphaeriaceae</taxon>
        <taxon>Parastagonospora</taxon>
    </lineage>
</organism>
<feature type="compositionally biased region" description="Polar residues" evidence="8">
    <location>
        <begin position="220"/>
        <end position="246"/>
    </location>
</feature>
<gene>
    <name evidence="10" type="ORF">JI435_070760</name>
</gene>
<feature type="domain" description="C2H2-type" evidence="9">
    <location>
        <begin position="145"/>
        <end position="177"/>
    </location>
</feature>
<evidence type="ECO:0000313" key="10">
    <source>
        <dbReference type="EMBL" id="QRD00180.1"/>
    </source>
</evidence>
<proteinExistence type="predicted"/>
<dbReference type="SUPFAM" id="SSF57667">
    <property type="entry name" value="beta-beta-alpha zinc fingers"/>
    <property type="match status" value="1"/>
</dbReference>
<evidence type="ECO:0000256" key="4">
    <source>
        <dbReference type="ARBA" id="ARBA00022771"/>
    </source>
</evidence>
<dbReference type="Gene3D" id="3.30.160.60">
    <property type="entry name" value="Classic Zinc Finger"/>
    <property type="match status" value="1"/>
</dbReference>
<dbReference type="PANTHER" id="PTHR24394:SF29">
    <property type="entry name" value="MYONEURIN"/>
    <property type="match status" value="1"/>
</dbReference>
<keyword evidence="4 7" id="KW-0863">Zinc-finger</keyword>
<feature type="region of interest" description="Disordered" evidence="8">
    <location>
        <begin position="123"/>
        <end position="145"/>
    </location>
</feature>
<evidence type="ECO:0000256" key="7">
    <source>
        <dbReference type="PROSITE-ProRule" id="PRU00042"/>
    </source>
</evidence>
<accession>A0A7U2F7H9</accession>
<dbReference type="InterPro" id="IPR013087">
    <property type="entry name" value="Znf_C2H2_type"/>
</dbReference>
<keyword evidence="6" id="KW-0539">Nucleus</keyword>
<dbReference type="SMART" id="SM00355">
    <property type="entry name" value="ZnF_C2H2"/>
    <property type="match status" value="2"/>
</dbReference>
<dbReference type="KEGG" id="pno:SNOG_07076"/>
<evidence type="ECO:0000256" key="5">
    <source>
        <dbReference type="ARBA" id="ARBA00022833"/>
    </source>
</evidence>
<evidence type="ECO:0000256" key="8">
    <source>
        <dbReference type="SAM" id="MobiDB-lite"/>
    </source>
</evidence>
<name>A0A7U2F7H9_PHANO</name>
<protein>
    <recommendedName>
        <fullName evidence="9">C2H2-type domain-containing protein</fullName>
    </recommendedName>
</protein>
<dbReference type="Pfam" id="PF00096">
    <property type="entry name" value="zf-C2H2"/>
    <property type="match status" value="1"/>
</dbReference>
<dbReference type="GO" id="GO:0005634">
    <property type="term" value="C:nucleus"/>
    <property type="evidence" value="ECO:0007669"/>
    <property type="project" value="UniProtKB-SubCell"/>
</dbReference>
<dbReference type="InterPro" id="IPR036236">
    <property type="entry name" value="Znf_C2H2_sf"/>
</dbReference>
<feature type="compositionally biased region" description="Polar residues" evidence="8">
    <location>
        <begin position="56"/>
        <end position="68"/>
    </location>
</feature>
<keyword evidence="2" id="KW-0479">Metal-binding</keyword>
<evidence type="ECO:0000256" key="6">
    <source>
        <dbReference type="ARBA" id="ARBA00023242"/>
    </source>
</evidence>
<evidence type="ECO:0000256" key="2">
    <source>
        <dbReference type="ARBA" id="ARBA00022723"/>
    </source>
</evidence>
<feature type="region of interest" description="Disordered" evidence="8">
    <location>
        <begin position="191"/>
        <end position="262"/>
    </location>
</feature>
<comment type="subcellular location">
    <subcellularLocation>
        <location evidence="1">Nucleus</location>
    </subcellularLocation>
</comment>
<dbReference type="FunFam" id="3.30.160.60:FF:002343">
    <property type="entry name" value="Zinc finger protein 33A"/>
    <property type="match status" value="1"/>
</dbReference>
<sequence>MDGTNSAGCKVSLLNDHEPSHHLGRLNSFAPSLRSRTSSYDSSALGSPPTPHLVRSISSDSSNMQTPSPITPDFGFASSGEASEFSQTSFFPQQKELFSHVYDMPGALPYHPAHPPMHFAQQQAVDGASAPSAAQANGRPKKNQYPCPMAKAIGCKDHFTTSGHAARHAKKHTGKKDAICPECNKAFTRKDNMEQHRRTHQSGRGAAKTGDRDVKKAKLRTQSSRPKISPIQSQAPSQATTPTMANMHTVDPSLGNSPTGSFMAAMQPSDAFADYNSRAYPDPTAYAINTHSYMNGSSYGGLDALASAASREQQNLEDDSEDEQKNQLKRQREI</sequence>
<dbReference type="GO" id="GO:0008270">
    <property type="term" value="F:zinc ion binding"/>
    <property type="evidence" value="ECO:0007669"/>
    <property type="project" value="UniProtKB-KW"/>
</dbReference>
<feature type="region of interest" description="Disordered" evidence="8">
    <location>
        <begin position="290"/>
        <end position="334"/>
    </location>
</feature>
<dbReference type="OrthoDB" id="6365676at2759"/>
<dbReference type="AlphaFoldDB" id="A0A7U2F7H9"/>
<dbReference type="OMA" id="HKKFTRA"/>
<dbReference type="EMBL" id="CP069032">
    <property type="protein sequence ID" value="QRD00180.1"/>
    <property type="molecule type" value="Genomic_DNA"/>
</dbReference>
<feature type="compositionally biased region" description="Low complexity" evidence="8">
    <location>
        <begin position="32"/>
        <end position="43"/>
    </location>
</feature>
<dbReference type="RefSeq" id="XP_001797430.1">
    <property type="nucleotide sequence ID" value="XM_001797378.1"/>
</dbReference>
<evidence type="ECO:0000256" key="1">
    <source>
        <dbReference type="ARBA" id="ARBA00004123"/>
    </source>
</evidence>
<feature type="region of interest" description="Disordered" evidence="8">
    <location>
        <begin position="1"/>
        <end position="68"/>
    </location>
</feature>
<dbReference type="VEuPathDB" id="FungiDB:JI435_070760"/>
<evidence type="ECO:0000256" key="3">
    <source>
        <dbReference type="ARBA" id="ARBA00022737"/>
    </source>
</evidence>
<dbReference type="PANTHER" id="PTHR24394">
    <property type="entry name" value="ZINC FINGER PROTEIN"/>
    <property type="match status" value="1"/>
</dbReference>
<keyword evidence="3" id="KW-0677">Repeat</keyword>
<reference evidence="11" key="1">
    <citation type="journal article" date="2021" name="BMC Genomics">
        <title>Chromosome-level genome assembly and manually-curated proteome of model necrotroph Parastagonospora nodorum Sn15 reveals a genome-wide trove of candidate effector homologs, and redundancy of virulence-related functions within an accessory chromosome.</title>
        <authorList>
            <person name="Bertazzoni S."/>
            <person name="Jones D.A.B."/>
            <person name="Phan H.T."/>
            <person name="Tan K.-C."/>
            <person name="Hane J.K."/>
        </authorList>
    </citation>
    <scope>NUCLEOTIDE SEQUENCE [LARGE SCALE GENOMIC DNA]</scope>
    <source>
        <strain evidence="11">SN15 / ATCC MYA-4574 / FGSC 10173)</strain>
    </source>
</reference>
<dbReference type="PROSITE" id="PS50157">
    <property type="entry name" value="ZINC_FINGER_C2H2_2"/>
    <property type="match status" value="2"/>
</dbReference>
<feature type="domain" description="C2H2-type" evidence="9">
    <location>
        <begin position="178"/>
        <end position="205"/>
    </location>
</feature>
<dbReference type="PROSITE" id="PS00028">
    <property type="entry name" value="ZINC_FINGER_C2H2_1"/>
    <property type="match status" value="1"/>
</dbReference>